<name>A0A7W8SEA3_9CELL</name>
<reference evidence="1 2" key="1">
    <citation type="submission" date="2020-08" db="EMBL/GenBank/DDBJ databases">
        <title>Sequencing the genomes of 1000 actinobacteria strains.</title>
        <authorList>
            <person name="Klenk H.-P."/>
        </authorList>
    </citation>
    <scope>NUCLEOTIDE SEQUENCE [LARGE SCALE GENOMIC DNA]</scope>
    <source>
        <strain evidence="1 2">DSM 9581</strain>
    </source>
</reference>
<protein>
    <submittedName>
        <fullName evidence="1">Uncharacterized protein</fullName>
    </submittedName>
</protein>
<organism evidence="1 2">
    <name type="scientific">Cellulomonas hominis</name>
    <dbReference type="NCBI Taxonomy" id="156981"/>
    <lineage>
        <taxon>Bacteria</taxon>
        <taxon>Bacillati</taxon>
        <taxon>Actinomycetota</taxon>
        <taxon>Actinomycetes</taxon>
        <taxon>Micrococcales</taxon>
        <taxon>Cellulomonadaceae</taxon>
        <taxon>Cellulomonas</taxon>
    </lineage>
</organism>
<dbReference type="RefSeq" id="WP_168431095.1">
    <property type="nucleotide sequence ID" value="NZ_BJVQ01000009.1"/>
</dbReference>
<dbReference type="Proteomes" id="UP000564629">
    <property type="component" value="Unassembled WGS sequence"/>
</dbReference>
<comment type="caution">
    <text evidence="1">The sequence shown here is derived from an EMBL/GenBank/DDBJ whole genome shotgun (WGS) entry which is preliminary data.</text>
</comment>
<dbReference type="EMBL" id="JACHDN010000001">
    <property type="protein sequence ID" value="MBB5473527.1"/>
    <property type="molecule type" value="Genomic_DNA"/>
</dbReference>
<evidence type="ECO:0000313" key="2">
    <source>
        <dbReference type="Proteomes" id="UP000564629"/>
    </source>
</evidence>
<sequence>MMVQTGDVAGDLLIVMITLPLLLYNRYPPHEVQFFGFFPVQSLTVMPLVQRAYSPAA</sequence>
<gene>
    <name evidence="1" type="ORF">HNR08_002263</name>
</gene>
<accession>A0A7W8SEA3</accession>
<dbReference type="AlphaFoldDB" id="A0A7W8SEA3"/>
<proteinExistence type="predicted"/>
<evidence type="ECO:0000313" key="1">
    <source>
        <dbReference type="EMBL" id="MBB5473527.1"/>
    </source>
</evidence>